<dbReference type="Gene3D" id="2.60.120.200">
    <property type="match status" value="3"/>
</dbReference>
<proteinExistence type="predicted"/>
<dbReference type="PANTHER" id="PTHR23282">
    <property type="entry name" value="APICAL ENDOSOMAL GLYCOPROTEIN PRECURSOR"/>
    <property type="match status" value="1"/>
</dbReference>
<sequence>MCTFPFDFPKKIIADDAILKGDGTLTYFYRSGSGHYVSLDTTRGIQGQTAVLLSPDLQPDEWSCLRLVYQITGLKFSPNPSMLNVFVRPEGESFDNLLWSSQEQSDGWLIASMDLRNSTKKYKILLEGILGADEKSSIAIYELKMTTGYCIECDFEENHLCGYVNSWNPNVNWFVGGGNIRNAQAVMPRDHTLGTDFGHYMYVDSVYAKQFQEVAQLVSPMIVTPISGCLSFYYQLHRESSNIFMVYTRDLHGSYEEIWKMNDVRQGEWNLAEVDLNALYPLEIVFEVAFNGIQAGYVAVDDISFSAEYCTEERGAVFNPQEAGCDFENDLCKFHQDDKDSFGWSRVKVKPNIYRMGDHTTGMGIFLSKM</sequence>
<dbReference type="InterPro" id="IPR000998">
    <property type="entry name" value="MAM_dom"/>
</dbReference>
<evidence type="ECO:0000313" key="3">
    <source>
        <dbReference type="Proteomes" id="UP001176940"/>
    </source>
</evidence>
<dbReference type="PROSITE" id="PS50060">
    <property type="entry name" value="MAM_2"/>
    <property type="match status" value="3"/>
</dbReference>
<dbReference type="EMBL" id="CAUEEQ010034736">
    <property type="protein sequence ID" value="CAJ0952300.1"/>
    <property type="molecule type" value="Genomic_DNA"/>
</dbReference>
<gene>
    <name evidence="2" type="ORF">RIMI_LOCUS13827293</name>
</gene>
<dbReference type="SMART" id="SM00137">
    <property type="entry name" value="MAM"/>
    <property type="match status" value="2"/>
</dbReference>
<organism evidence="2 3">
    <name type="scientific">Ranitomeya imitator</name>
    <name type="common">mimic poison frog</name>
    <dbReference type="NCBI Taxonomy" id="111125"/>
    <lineage>
        <taxon>Eukaryota</taxon>
        <taxon>Metazoa</taxon>
        <taxon>Chordata</taxon>
        <taxon>Craniata</taxon>
        <taxon>Vertebrata</taxon>
        <taxon>Euteleostomi</taxon>
        <taxon>Amphibia</taxon>
        <taxon>Batrachia</taxon>
        <taxon>Anura</taxon>
        <taxon>Neobatrachia</taxon>
        <taxon>Hyloidea</taxon>
        <taxon>Dendrobatidae</taxon>
        <taxon>Dendrobatinae</taxon>
        <taxon>Ranitomeya</taxon>
    </lineage>
</organism>
<dbReference type="InterPro" id="IPR013320">
    <property type="entry name" value="ConA-like_dom_sf"/>
</dbReference>
<feature type="domain" description="MAM" evidence="1">
    <location>
        <begin position="33"/>
        <end position="152"/>
    </location>
</feature>
<dbReference type="InterPro" id="IPR051560">
    <property type="entry name" value="MAM_domain-containing"/>
</dbReference>
<evidence type="ECO:0000313" key="2">
    <source>
        <dbReference type="EMBL" id="CAJ0952300.1"/>
    </source>
</evidence>
<protein>
    <recommendedName>
        <fullName evidence="1">MAM domain-containing protein</fullName>
    </recommendedName>
</protein>
<dbReference type="Pfam" id="PF00629">
    <property type="entry name" value="MAM"/>
    <property type="match status" value="3"/>
</dbReference>
<accession>A0ABN9LW11</accession>
<dbReference type="CDD" id="cd06263">
    <property type="entry name" value="MAM"/>
    <property type="match status" value="2"/>
</dbReference>
<reference evidence="2" key="1">
    <citation type="submission" date="2023-07" db="EMBL/GenBank/DDBJ databases">
        <authorList>
            <person name="Stuckert A."/>
        </authorList>
    </citation>
    <scope>NUCLEOTIDE SEQUENCE</scope>
</reference>
<name>A0ABN9LW11_9NEOB</name>
<keyword evidence="3" id="KW-1185">Reference proteome</keyword>
<dbReference type="SUPFAM" id="SSF49899">
    <property type="entry name" value="Concanavalin A-like lectins/glucanases"/>
    <property type="match status" value="3"/>
</dbReference>
<feature type="domain" description="MAM" evidence="1">
    <location>
        <begin position="151"/>
        <end position="312"/>
    </location>
</feature>
<evidence type="ECO:0000259" key="1">
    <source>
        <dbReference type="PROSITE" id="PS50060"/>
    </source>
</evidence>
<dbReference type="Proteomes" id="UP001176940">
    <property type="component" value="Unassembled WGS sequence"/>
</dbReference>
<feature type="domain" description="MAM" evidence="1">
    <location>
        <begin position="323"/>
        <end position="370"/>
    </location>
</feature>
<dbReference type="PANTHER" id="PTHR23282:SF116">
    <property type="entry name" value="MAM DOMAIN-CONTAINING PROTEIN 2"/>
    <property type="match status" value="1"/>
</dbReference>
<comment type="caution">
    <text evidence="2">The sequence shown here is derived from an EMBL/GenBank/DDBJ whole genome shotgun (WGS) entry which is preliminary data.</text>
</comment>